<protein>
    <submittedName>
        <fullName evidence="1">Dienelactone hydrolase</fullName>
    </submittedName>
</protein>
<dbReference type="Gene3D" id="3.40.50.1820">
    <property type="entry name" value="alpha/beta hydrolase"/>
    <property type="match status" value="1"/>
</dbReference>
<proteinExistence type="predicted"/>
<accession>A0A3R9QGV6</accession>
<dbReference type="SUPFAM" id="SSF53474">
    <property type="entry name" value="alpha/beta-Hydrolases"/>
    <property type="match status" value="1"/>
</dbReference>
<dbReference type="EMBL" id="RSDW01000001">
    <property type="protein sequence ID" value="RSL16253.1"/>
    <property type="molecule type" value="Genomic_DNA"/>
</dbReference>
<evidence type="ECO:0000313" key="1">
    <source>
        <dbReference type="EMBL" id="RSL16253.1"/>
    </source>
</evidence>
<comment type="caution">
    <text evidence="1">The sequence shown here is derived from an EMBL/GenBank/DDBJ whole genome shotgun (WGS) entry which is preliminary data.</text>
</comment>
<reference evidence="1 2" key="1">
    <citation type="submission" date="2018-12" db="EMBL/GenBank/DDBJ databases">
        <title>Sequencing of bacterial isolates from soil warming experiment in Harvard Forest, Massachusetts, USA.</title>
        <authorList>
            <person name="Deangelis K."/>
        </authorList>
    </citation>
    <scope>NUCLEOTIDE SEQUENCE [LARGE SCALE GENOMIC DNA]</scope>
    <source>
        <strain evidence="1 2">EB153</strain>
    </source>
</reference>
<name>A0A3R9QGV6_9BACT</name>
<keyword evidence="1" id="KW-0378">Hydrolase</keyword>
<organism evidence="1 2">
    <name type="scientific">Edaphobacter aggregans</name>
    <dbReference type="NCBI Taxonomy" id="570835"/>
    <lineage>
        <taxon>Bacteria</taxon>
        <taxon>Pseudomonadati</taxon>
        <taxon>Acidobacteriota</taxon>
        <taxon>Terriglobia</taxon>
        <taxon>Terriglobales</taxon>
        <taxon>Acidobacteriaceae</taxon>
        <taxon>Edaphobacter</taxon>
    </lineage>
</organism>
<dbReference type="GO" id="GO:0016787">
    <property type="term" value="F:hydrolase activity"/>
    <property type="evidence" value="ECO:0007669"/>
    <property type="project" value="UniProtKB-KW"/>
</dbReference>
<sequence>MVLLLLGFTTWPVVRVHLQAIAILKLVSGQPVPRLISAVIQEPVESKVIEFPAGGAMVRARMYLPRRRAHAPALVVLHGVHHLGMNEPRLMSFAAAMASCGLQVLTPELPNIKDYHIDADSVRTIADSAQWFASQTGGPVGVMGLSFSGGLALVAAADPMYERSFKFVFAVGSQDEMSRVAQFYLTGRELRPDGTVEELSPHEYGALVLEYEHLDDFVPASDVAAVRAVLREHLYENKQAELGAMNQATVVQRAEAVALMDTNSPKTRARLAAAEILRRKEMDGLSPHGILKTMTTPVYLLHGEADNIIPSAETLWMAHELPNTALRAALISPTLSHLDLDGAKPGIWDELRLVHFFALVMQAAERN</sequence>
<evidence type="ECO:0000313" key="2">
    <source>
        <dbReference type="Proteomes" id="UP000269669"/>
    </source>
</evidence>
<dbReference type="InterPro" id="IPR029058">
    <property type="entry name" value="AB_hydrolase_fold"/>
</dbReference>
<dbReference type="AlphaFoldDB" id="A0A3R9QGV6"/>
<dbReference type="Proteomes" id="UP000269669">
    <property type="component" value="Unassembled WGS sequence"/>
</dbReference>
<keyword evidence="2" id="KW-1185">Reference proteome</keyword>
<gene>
    <name evidence="1" type="ORF">EDE15_1764</name>
</gene>